<dbReference type="InterPro" id="IPR011009">
    <property type="entry name" value="Kinase-like_dom_sf"/>
</dbReference>
<proteinExistence type="inferred from homology"/>
<feature type="compositionally biased region" description="Low complexity" evidence="11">
    <location>
        <begin position="918"/>
        <end position="937"/>
    </location>
</feature>
<dbReference type="PROSITE" id="PS50908">
    <property type="entry name" value="RWD"/>
    <property type="match status" value="1"/>
</dbReference>
<reference evidence="14 15" key="1">
    <citation type="journal article" date="2018" name="MBio">
        <title>Comparative Genomics Reveals the Core Gene Toolbox for the Fungus-Insect Symbiosis.</title>
        <authorList>
            <person name="Wang Y."/>
            <person name="Stata M."/>
            <person name="Wang W."/>
            <person name="Stajich J.E."/>
            <person name="White M.M."/>
            <person name="Moncalvo J.M."/>
        </authorList>
    </citation>
    <scope>NUCLEOTIDE SEQUENCE [LARGE SCALE GENOMIC DNA]</scope>
    <source>
        <strain evidence="14 15">SWE-8-4</strain>
    </source>
</reference>
<keyword evidence="6 10" id="KW-0067">ATP-binding</keyword>
<name>A0A2T9YQ30_9FUNG</name>
<keyword evidence="3" id="KW-0808">Transferase</keyword>
<dbReference type="Gene3D" id="3.10.110.10">
    <property type="entry name" value="Ubiquitin Conjugating Enzyme"/>
    <property type="match status" value="1"/>
</dbReference>
<dbReference type="Gene3D" id="1.10.510.10">
    <property type="entry name" value="Transferase(Phosphotransferase) domain 1"/>
    <property type="match status" value="2"/>
</dbReference>
<dbReference type="PROSITE" id="PS00107">
    <property type="entry name" value="PROTEIN_KINASE_ATP"/>
    <property type="match status" value="1"/>
</dbReference>
<dbReference type="SUPFAM" id="SSF56112">
    <property type="entry name" value="Protein kinase-like (PK-like)"/>
    <property type="match status" value="2"/>
</dbReference>
<dbReference type="GO" id="GO:0009893">
    <property type="term" value="P:positive regulation of metabolic process"/>
    <property type="evidence" value="ECO:0007669"/>
    <property type="project" value="UniProtKB-ARBA"/>
</dbReference>
<dbReference type="Gene3D" id="3.30.200.20">
    <property type="entry name" value="Phosphorylase Kinase, domain 1"/>
    <property type="match status" value="1"/>
</dbReference>
<dbReference type="InterPro" id="IPR045864">
    <property type="entry name" value="aa-tRNA-synth_II/BPL/LPL"/>
</dbReference>
<accession>A0A2T9YQ30</accession>
<dbReference type="GO" id="GO:0005524">
    <property type="term" value="F:ATP binding"/>
    <property type="evidence" value="ECO:0007669"/>
    <property type="project" value="UniProtKB-UniRule"/>
</dbReference>
<dbReference type="InterPro" id="IPR008271">
    <property type="entry name" value="Ser/Thr_kinase_AS"/>
</dbReference>
<dbReference type="PROSITE" id="PS00108">
    <property type="entry name" value="PROTEIN_KINASE_ST"/>
    <property type="match status" value="1"/>
</dbReference>
<evidence type="ECO:0000256" key="5">
    <source>
        <dbReference type="ARBA" id="ARBA00022777"/>
    </source>
</evidence>
<evidence type="ECO:0000256" key="2">
    <source>
        <dbReference type="ARBA" id="ARBA00022527"/>
    </source>
</evidence>
<dbReference type="SMART" id="SM00591">
    <property type="entry name" value="RWD"/>
    <property type="match status" value="1"/>
</dbReference>
<dbReference type="SMART" id="SM00220">
    <property type="entry name" value="S_TKc"/>
    <property type="match status" value="1"/>
</dbReference>
<feature type="domain" description="Protein kinase" evidence="12">
    <location>
        <begin position="774"/>
        <end position="1333"/>
    </location>
</feature>
<dbReference type="SUPFAM" id="SSF54495">
    <property type="entry name" value="UBC-like"/>
    <property type="match status" value="1"/>
</dbReference>
<evidence type="ECO:0000256" key="9">
    <source>
        <dbReference type="ARBA" id="ARBA00048679"/>
    </source>
</evidence>
<dbReference type="CDD" id="cd23823">
    <property type="entry name" value="RWD_GCN2"/>
    <property type="match status" value="1"/>
</dbReference>
<dbReference type="FunFam" id="3.30.200.20:FF:000379">
    <property type="entry name" value="eIF-2-alpha kinase GCN2"/>
    <property type="match status" value="1"/>
</dbReference>
<dbReference type="SUPFAM" id="SSF55681">
    <property type="entry name" value="Class II aaRS and biotin synthetases"/>
    <property type="match status" value="1"/>
</dbReference>
<dbReference type="GO" id="GO:0005829">
    <property type="term" value="C:cytosol"/>
    <property type="evidence" value="ECO:0007669"/>
    <property type="project" value="TreeGrafter"/>
</dbReference>
<dbReference type="Proteomes" id="UP000245383">
    <property type="component" value="Unassembled WGS sequence"/>
</dbReference>
<gene>
    <name evidence="14" type="ORF">BB561_002544</name>
</gene>
<dbReference type="InterPro" id="IPR036621">
    <property type="entry name" value="Anticodon-bd_dom_sf"/>
</dbReference>
<keyword evidence="4 10" id="KW-0547">Nucleotide-binding</keyword>
<dbReference type="InterPro" id="IPR000719">
    <property type="entry name" value="Prot_kinase_dom"/>
</dbReference>
<dbReference type="EC" id="2.7.11.1" evidence="1"/>
<dbReference type="FunFam" id="3.10.110.10:FF:000050">
    <property type="entry name" value="eIF-2-alpha kinase GCN2"/>
    <property type="match status" value="1"/>
</dbReference>
<dbReference type="PROSITE" id="PS50011">
    <property type="entry name" value="PROTEIN_KINASE_DOM"/>
    <property type="match status" value="2"/>
</dbReference>
<dbReference type="InterPro" id="IPR050339">
    <property type="entry name" value="CC_SR_Kinase"/>
</dbReference>
<dbReference type="InterPro" id="IPR016135">
    <property type="entry name" value="UBQ-conjugating_enzyme/RWD"/>
</dbReference>
<feature type="binding site" evidence="10">
    <location>
        <position position="804"/>
    </location>
    <ligand>
        <name>ATP</name>
        <dbReference type="ChEBI" id="CHEBI:30616"/>
    </ligand>
</feature>
<feature type="region of interest" description="Disordered" evidence="11">
    <location>
        <begin position="2338"/>
        <end position="2366"/>
    </location>
</feature>
<evidence type="ECO:0000256" key="4">
    <source>
        <dbReference type="ARBA" id="ARBA00022741"/>
    </source>
</evidence>
<feature type="region of interest" description="Disordered" evidence="11">
    <location>
        <begin position="906"/>
        <end position="937"/>
    </location>
</feature>
<protein>
    <recommendedName>
        <fullName evidence="1">non-specific serine/threonine protein kinase</fullName>
        <ecNumber evidence="1">2.7.11.1</ecNumber>
    </recommendedName>
</protein>
<feature type="domain" description="Protein kinase" evidence="12">
    <location>
        <begin position="260"/>
        <end position="619"/>
    </location>
</feature>
<dbReference type="PANTHER" id="PTHR11042">
    <property type="entry name" value="EUKARYOTIC TRANSLATION INITIATION FACTOR 2-ALPHA KINASE EIF2-ALPHA KINASE -RELATED"/>
    <property type="match status" value="1"/>
</dbReference>
<comment type="similarity">
    <text evidence="7">Belongs to the protein kinase superfamily. Ser/Thr protein kinase family. GCN2 subfamily.</text>
</comment>
<evidence type="ECO:0000256" key="6">
    <source>
        <dbReference type="ARBA" id="ARBA00022840"/>
    </source>
</evidence>
<comment type="catalytic activity">
    <reaction evidence="9">
        <text>L-seryl-[protein] + ATP = O-phospho-L-seryl-[protein] + ADP + H(+)</text>
        <dbReference type="Rhea" id="RHEA:17989"/>
        <dbReference type="Rhea" id="RHEA-COMP:9863"/>
        <dbReference type="Rhea" id="RHEA-COMP:11604"/>
        <dbReference type="ChEBI" id="CHEBI:15378"/>
        <dbReference type="ChEBI" id="CHEBI:29999"/>
        <dbReference type="ChEBI" id="CHEBI:30616"/>
        <dbReference type="ChEBI" id="CHEBI:83421"/>
        <dbReference type="ChEBI" id="CHEBI:456216"/>
        <dbReference type="EC" id="2.7.11.1"/>
    </reaction>
</comment>
<evidence type="ECO:0000256" key="11">
    <source>
        <dbReference type="SAM" id="MobiDB-lite"/>
    </source>
</evidence>
<dbReference type="PANTHER" id="PTHR11042:SF136">
    <property type="entry name" value="EIF-2-ALPHA KINASE GCN2"/>
    <property type="match status" value="1"/>
</dbReference>
<dbReference type="OrthoDB" id="341578at2759"/>
<evidence type="ECO:0000313" key="15">
    <source>
        <dbReference type="Proteomes" id="UP000245383"/>
    </source>
</evidence>
<keyword evidence="15" id="KW-1185">Reference proteome</keyword>
<feature type="compositionally biased region" description="Basic residues" evidence="11">
    <location>
        <begin position="2353"/>
        <end position="2366"/>
    </location>
</feature>
<dbReference type="GO" id="GO:1990625">
    <property type="term" value="P:negative regulation of cytoplasmic translational initiation in response to stress"/>
    <property type="evidence" value="ECO:0007669"/>
    <property type="project" value="TreeGrafter"/>
</dbReference>
<dbReference type="Gene3D" id="3.40.50.800">
    <property type="entry name" value="Anticodon-binding domain"/>
    <property type="match status" value="1"/>
</dbReference>
<sequence length="2366" mass="270416">MNTSSHKKDLLEIQKNEFEALKAIFMDDFSETKTQNAWKVSSKLPAFSIIVHPLDQSLLSKVSVALHVQFVSLYPNVAPIIDLKNPNSISKTQLKTSLNYINNTLIPGIIGNEMIFDIFCWLQEFITTNNVAEHVTDGSFYDSMLKRQSMDADKNNQNTALVTNIDYSIQNSTDYITKNKNSFIQREDSNKNSRLKFQEKVHLELSKKQQSIESNDFANKKEILFLQKINHLATRWSDQTLIMKLDLSIVSESGNSYDELLMEPCFPNGSFYKVWKANTILESNPNLIIKDKSYTIKEFFINGPHYKTETGIRQLAKLIVELQKQKNINSQYVYPILKIIVIPLFPNYKKKLQLLHASIWSEKYKSNVVLFDENSKKDIKDITAVIYGNSAVNSYENALEAHSHLLDDQAGWKMFVLTEPQIYPHTSSLYDLLQFTGSMRLDCFIKYAQNLLIGLSDIHEKKLTHRFISLDSIVIKSENSHQPSSAAFCNCTVYESLISLHRIAKVNLQWEDHALPNVRVAPEVIDMPNLILHWQNDIFCLGLVFLQMILGIDILNDIPLGTECHNSKILSGLNYLSREKDSNSDCKDYDKIAEMIKQMINIDSENRPTAKKLLRNPVFIEKLSITHQNIESVKKSSDNSPKSSEMPHLCPKSINLTLPKNSAVTEALNFSEIIDNTLQIKNNQTIAKNADYNKVQNLSLQKLNLNSFCNSKKYIDDYNLNNDKKYSNTKKIHQSGSKLKKREELSPNNYHHNINFESSKDIVSNTNSRYFTDFEEISFLGKGGFGSVVKARNRIDGRLYAIKKVSLDSRNTDSNKKILREVTTLSRLQHPNVVRYYTTWFEDVPNFNENILNSDCEDESSFADDSNFTNSSLSSNQNSILFQNDIISTSSIERSKAQILSDLKQSSGSDSDYIQFGSSNENDASSTSSHSNEKNSTFLLKSKNVNKNYYTTKNSSYFKKKSSVSNSYSLQSETHSNFISETDSNSDSYDNYTTGNLLDLRFENVAPSNKISNDFALPALKFGTTANVNKNSKVYSDTSNSNNLQFCHTPSLSNISEFYQSKVNSEKNLKSFAVFNQNSADKSSNEYMNRYPLPMVLHQNLKNNKISSKLSLDNKQNQYKQNINNLALSNRDDEKLCWELFRQILEGLSHIHSRGMIHRDLKPVNIFLGGNGDVKIGDFGLATSSYALINSSNKSSGSNLAFQNFFNNANSVPGSSKLRNTIDSTFNLSANIDKSLDFTLTTDVGTSTYVAPEVFNNKVDMYSLGVIFFEMCHPLQTGMERAITIHGLRKPEVEIPSNFNYSLKDQLTIIRSLLTHSIKDRPSSVELLESGLLPPKMEDEHFHDMIKSITNQESKHFETLMENLFNKYPNIHIDAAFDYKSQSRNDQLDAVFLDKIRETMISILKMHAFIEFETPTITPALDLTDIHDKPAKFIDPQGNTVQLPYDFTLPFARYVARNKITEIKRYCFGRVYRENPIGGQPRWGNAVNFDVVINESAHAVATGEILLVFSKIMKRLPIFCKSNIKLVLNHVDILDSILAYSGIYLISSRPISSFVSAGESQMELANTSIISKFDIIFVSSSQLRSICAQLKYIGIEKPSSIRKRLQTVKLSGELGRIPTVILDRLEPFLHMQGSICEIEHRILSIFEKKHRNNKKSIYKQVHQNKLEKSIEKIKLAFVQLKQLDNIKITFGLDIDFVLMPMFVHNRPYYESSYCFQVLLEQDDHFLYNTDNSAASNDSSKNYNQKNDCTDSLASINTLKNKLDYSAFVKAKNLSTTNNTRNPIIIAVGGMYNSLVKKYKYLVSDEILSNQIDEINSHNSLTDSSDPSLTRRKNESNYLIDGQKNKKIPVNTKIDHKQHNNESIISGALGNQKNVTIVGISLAMDGAINTFGLWTRKRCDVVVASFDDKTSLLNLRVGLCKIFWDHNLRCDFLYNDDPAMTLSKLFEICAYQGMNWIVVIERPNDVCLKTDLLDENGDNSSGYIKNSSLDKKIDNVQFKSKKLKNNLNLAKNDRKKQSYNYNNSVKAHYSNESPDIQIDKKSNNQIRYELEQCVYRVLNILAKSDEYVAFDQLCSYIHYDIYEQYKSDLDIHTRVNNNLSEFKNLETSSHLRKRQNSLPIPTNPPFEICKICAKTELRNEPTYQTPSFYSDVDFIAAKKITENYFKHILKSSIYDNGDKNYNFKKIKSDEINFIKNGNNLHQTTAFIAKDQNFKNNDYNFDVYNKVRTGYTSDLKDTITTLQYEKNKILQSRNQELQSEIPKKNKSQQQTKNAYLGTNQQLESHSHSRTASRKKFNNIPTTDTYFGNILTKANQNTPNYRSISNDTIEINSSFSKLDIDKQNSNADSNHTFASSRKKKNKKKFNKIR</sequence>
<dbReference type="EMBL" id="MBFR01000090">
    <property type="protein sequence ID" value="PVU94447.1"/>
    <property type="molecule type" value="Genomic_DNA"/>
</dbReference>
<evidence type="ECO:0000259" key="12">
    <source>
        <dbReference type="PROSITE" id="PS50011"/>
    </source>
</evidence>
<evidence type="ECO:0000256" key="7">
    <source>
        <dbReference type="ARBA" id="ARBA00037982"/>
    </source>
</evidence>
<keyword evidence="2" id="KW-0723">Serine/threonine-protein kinase</keyword>
<evidence type="ECO:0000259" key="13">
    <source>
        <dbReference type="PROSITE" id="PS50908"/>
    </source>
</evidence>
<evidence type="ECO:0000313" key="14">
    <source>
        <dbReference type="EMBL" id="PVU94447.1"/>
    </source>
</evidence>
<organism evidence="14 15">
    <name type="scientific">Smittium simulii</name>
    <dbReference type="NCBI Taxonomy" id="133385"/>
    <lineage>
        <taxon>Eukaryota</taxon>
        <taxon>Fungi</taxon>
        <taxon>Fungi incertae sedis</taxon>
        <taxon>Zoopagomycota</taxon>
        <taxon>Kickxellomycotina</taxon>
        <taxon>Harpellomycetes</taxon>
        <taxon>Harpellales</taxon>
        <taxon>Legeriomycetaceae</taxon>
        <taxon>Smittium</taxon>
    </lineage>
</organism>
<dbReference type="InterPro" id="IPR017441">
    <property type="entry name" value="Protein_kinase_ATP_BS"/>
</dbReference>
<dbReference type="GO" id="GO:0004694">
    <property type="term" value="F:eukaryotic translation initiation factor 2alpha kinase activity"/>
    <property type="evidence" value="ECO:0007669"/>
    <property type="project" value="TreeGrafter"/>
</dbReference>
<feature type="compositionally biased region" description="Polar residues" evidence="11">
    <location>
        <begin position="2340"/>
        <end position="2352"/>
    </location>
</feature>
<dbReference type="Pfam" id="PF00069">
    <property type="entry name" value="Pkinase"/>
    <property type="match status" value="2"/>
</dbReference>
<dbReference type="STRING" id="133385.A0A2T9YQ30"/>
<comment type="caution">
    <text evidence="14">The sequence shown here is derived from an EMBL/GenBank/DDBJ whole genome shotgun (WGS) entry which is preliminary data.</text>
</comment>
<feature type="domain" description="RWD" evidence="13">
    <location>
        <begin position="16"/>
        <end position="129"/>
    </location>
</feature>
<evidence type="ECO:0000256" key="3">
    <source>
        <dbReference type="ARBA" id="ARBA00022679"/>
    </source>
</evidence>
<comment type="catalytic activity">
    <reaction evidence="8">
        <text>L-threonyl-[protein] + ATP = O-phospho-L-threonyl-[protein] + ADP + H(+)</text>
        <dbReference type="Rhea" id="RHEA:46608"/>
        <dbReference type="Rhea" id="RHEA-COMP:11060"/>
        <dbReference type="Rhea" id="RHEA-COMP:11605"/>
        <dbReference type="ChEBI" id="CHEBI:15378"/>
        <dbReference type="ChEBI" id="CHEBI:30013"/>
        <dbReference type="ChEBI" id="CHEBI:30616"/>
        <dbReference type="ChEBI" id="CHEBI:61977"/>
        <dbReference type="ChEBI" id="CHEBI:456216"/>
        <dbReference type="EC" id="2.7.11.1"/>
    </reaction>
</comment>
<dbReference type="GO" id="GO:0005634">
    <property type="term" value="C:nucleus"/>
    <property type="evidence" value="ECO:0007669"/>
    <property type="project" value="TreeGrafter"/>
</dbReference>
<dbReference type="InterPro" id="IPR006575">
    <property type="entry name" value="RWD_dom"/>
</dbReference>
<evidence type="ECO:0000256" key="8">
    <source>
        <dbReference type="ARBA" id="ARBA00047899"/>
    </source>
</evidence>
<dbReference type="Gene3D" id="3.30.930.10">
    <property type="entry name" value="Bira Bifunctional Protein, Domain 2"/>
    <property type="match status" value="1"/>
</dbReference>
<dbReference type="Pfam" id="PF05773">
    <property type="entry name" value="RWD"/>
    <property type="match status" value="1"/>
</dbReference>
<evidence type="ECO:0000256" key="10">
    <source>
        <dbReference type="PROSITE-ProRule" id="PRU10141"/>
    </source>
</evidence>
<evidence type="ECO:0000256" key="1">
    <source>
        <dbReference type="ARBA" id="ARBA00012513"/>
    </source>
</evidence>
<keyword evidence="5" id="KW-0418">Kinase</keyword>